<feature type="region of interest" description="Disordered" evidence="1">
    <location>
        <begin position="22"/>
        <end position="60"/>
    </location>
</feature>
<dbReference type="RefSeq" id="WP_380187985.1">
    <property type="nucleotide sequence ID" value="NZ_JBHTBQ010000018.1"/>
</dbReference>
<dbReference type="Gene3D" id="3.40.720.10">
    <property type="entry name" value="Alkaline Phosphatase, subunit A"/>
    <property type="match status" value="2"/>
</dbReference>
<comment type="caution">
    <text evidence="3">The sequence shown here is derived from an EMBL/GenBank/DDBJ whole genome shotgun (WGS) entry which is preliminary data.</text>
</comment>
<reference evidence="4" key="1">
    <citation type="journal article" date="2019" name="Int. J. Syst. Evol. Microbiol.">
        <title>The Global Catalogue of Microorganisms (GCM) 10K type strain sequencing project: providing services to taxonomists for standard genome sequencing and annotation.</title>
        <authorList>
            <consortium name="The Broad Institute Genomics Platform"/>
            <consortium name="The Broad Institute Genome Sequencing Center for Infectious Disease"/>
            <person name="Wu L."/>
            <person name="Ma J."/>
        </authorList>
    </citation>
    <scope>NUCLEOTIDE SEQUENCE [LARGE SCALE GENOMIC DNA]</scope>
    <source>
        <strain evidence="4">CCUG 62945</strain>
    </source>
</reference>
<proteinExistence type="predicted"/>
<dbReference type="SUPFAM" id="SSF53649">
    <property type="entry name" value="Alkaline phosphatase-like"/>
    <property type="match status" value="1"/>
</dbReference>
<dbReference type="SUPFAM" id="SSF49899">
    <property type="entry name" value="Concanavalin A-like lectins/glucanases"/>
    <property type="match status" value="1"/>
</dbReference>
<gene>
    <name evidence="3" type="ORF">ACFQNF_10810</name>
</gene>
<evidence type="ECO:0000256" key="2">
    <source>
        <dbReference type="SAM" id="SignalP"/>
    </source>
</evidence>
<evidence type="ECO:0000256" key="1">
    <source>
        <dbReference type="SAM" id="MobiDB-lite"/>
    </source>
</evidence>
<feature type="compositionally biased region" description="Pro residues" evidence="1">
    <location>
        <begin position="34"/>
        <end position="60"/>
    </location>
</feature>
<organism evidence="3 4">
    <name type="scientific">Iodobacter arcticus</name>
    <dbReference type="NCBI Taxonomy" id="590593"/>
    <lineage>
        <taxon>Bacteria</taxon>
        <taxon>Pseudomonadati</taxon>
        <taxon>Pseudomonadota</taxon>
        <taxon>Betaproteobacteria</taxon>
        <taxon>Neisseriales</taxon>
        <taxon>Chitinibacteraceae</taxon>
        <taxon>Iodobacter</taxon>
    </lineage>
</organism>
<protein>
    <submittedName>
        <fullName evidence="3">LamG-like jellyroll fold domain-containing protein</fullName>
    </submittedName>
</protein>
<name>A0ABW2QXC1_9NEIS</name>
<keyword evidence="4" id="KW-1185">Reference proteome</keyword>
<feature type="compositionally biased region" description="Polar residues" evidence="1">
    <location>
        <begin position="22"/>
        <end position="33"/>
    </location>
</feature>
<sequence length="709" mass="75302">MSKSIYLSITLALSSALMAGCNSSEDTAASPETVSPPIPVLPSSPPTQTPTAPTTPAPDPVPTLAPIPTNVPTLPPTPTAVPTPGTPTTPTLPPLGPASKKALLIGIDGIQYDVLLDALANKQLTNIAQLNLSPSYAGGIAGSSTQQQTLSGPGWASILSGAWANRHEVRSDYAGQVFKTDSIFRQLNQAQSTSISSWSTLNKLLKLDINTGQLSNVIDCAGFDSCVVSSTQTAINSGNFNLVVSNFHAPEETALHKGLGNDYKQTLKTLDQQLGVLIDTIKKRQEQNNEDWLLILTSSHGLSEGGNSDGLPRPSNQAGFIAINKPLAEKINGVPLKAPANIADWYSYASQADIAPTVLNYLSVNGKAENHKMDGVSLLEAPAVKQLQARANPDRSSITLSWKSQQQVNVYRNGKLIKELAAGVTNFTDSALDVSKNGLYKFNYTLSSGKTLTSYLAQIDYVKPAALDESILAGLAQYFSLDSSLNANKTNPALTSFIAGRTANYVNGPLANKALQSTSNGTTPQCASCDGGFKTPLIVDFTKNPSFSIGFWFRSDALRNDVPVIANKDYKSGTNIGFAFGQYLNSIKFNIGDGKNRVDPQLSFTANSWVYLVMSVDSIKKTAQVFIADPNRPLQTAAANLSTFDLSKFTGLNILGINEDAQGNYFTAGKGGAAGSFDFSDLAIWNRALSQDDVMGLATTGKSLKSFNP</sequence>
<feature type="chain" id="PRO_5046479091" evidence="2">
    <location>
        <begin position="20"/>
        <end position="709"/>
    </location>
</feature>
<dbReference type="PROSITE" id="PS51257">
    <property type="entry name" value="PROKAR_LIPOPROTEIN"/>
    <property type="match status" value="1"/>
</dbReference>
<evidence type="ECO:0000313" key="3">
    <source>
        <dbReference type="EMBL" id="MFC7420361.1"/>
    </source>
</evidence>
<dbReference type="InterPro" id="IPR013320">
    <property type="entry name" value="ConA-like_dom_sf"/>
</dbReference>
<accession>A0ABW2QXC1</accession>
<dbReference type="Pfam" id="PF13385">
    <property type="entry name" value="Laminin_G_3"/>
    <property type="match status" value="1"/>
</dbReference>
<keyword evidence="2" id="KW-0732">Signal</keyword>
<dbReference type="InterPro" id="IPR017850">
    <property type="entry name" value="Alkaline_phosphatase_core_sf"/>
</dbReference>
<dbReference type="Gene3D" id="2.60.120.200">
    <property type="match status" value="1"/>
</dbReference>
<dbReference type="Proteomes" id="UP001596473">
    <property type="component" value="Unassembled WGS sequence"/>
</dbReference>
<evidence type="ECO:0000313" key="4">
    <source>
        <dbReference type="Proteomes" id="UP001596473"/>
    </source>
</evidence>
<feature type="signal peptide" evidence="2">
    <location>
        <begin position="1"/>
        <end position="19"/>
    </location>
</feature>
<dbReference type="EMBL" id="JBHTBQ010000018">
    <property type="protein sequence ID" value="MFC7420361.1"/>
    <property type="molecule type" value="Genomic_DNA"/>
</dbReference>